<evidence type="ECO:0000259" key="4">
    <source>
        <dbReference type="PROSITE" id="PS50600"/>
    </source>
</evidence>
<keyword evidence="6" id="KW-1185">Reference proteome</keyword>
<comment type="similarity">
    <text evidence="1">Belongs to the peptidase C48 family.</text>
</comment>
<evidence type="ECO:0000313" key="6">
    <source>
        <dbReference type="Proteomes" id="UP000224567"/>
    </source>
</evidence>
<evidence type="ECO:0000256" key="2">
    <source>
        <dbReference type="ARBA" id="ARBA00022670"/>
    </source>
</evidence>
<evidence type="ECO:0000256" key="3">
    <source>
        <dbReference type="ARBA" id="ARBA00022801"/>
    </source>
</evidence>
<dbReference type="Proteomes" id="UP000224567">
    <property type="component" value="Unassembled WGS sequence"/>
</dbReference>
<protein>
    <recommendedName>
        <fullName evidence="4">Ubiquitin-like protease family profile domain-containing protein</fullName>
    </recommendedName>
</protein>
<dbReference type="Pfam" id="PF02902">
    <property type="entry name" value="Peptidase_C48"/>
    <property type="match status" value="1"/>
</dbReference>
<dbReference type="GO" id="GO:0006508">
    <property type="term" value="P:proteolysis"/>
    <property type="evidence" value="ECO:0007669"/>
    <property type="project" value="UniProtKB-KW"/>
</dbReference>
<dbReference type="PANTHER" id="PTHR31470:SF46">
    <property type="entry name" value="ULP1 PROTEASE FAMILY, C-TERMINAL CATALYTIC DOMAIN CONTAINING PROTEIN"/>
    <property type="match status" value="1"/>
</dbReference>
<dbReference type="AlphaFoldDB" id="A0A2G2WQC7"/>
<dbReference type="OrthoDB" id="1680482at2759"/>
<dbReference type="InterPro" id="IPR003653">
    <property type="entry name" value="Peptidase_C48_C"/>
</dbReference>
<dbReference type="EMBL" id="MLFT02000005">
    <property type="protein sequence ID" value="PHT47401.1"/>
    <property type="molecule type" value="Genomic_DNA"/>
</dbReference>
<feature type="domain" description="Ubiquitin-like protease family profile" evidence="4">
    <location>
        <begin position="368"/>
        <end position="576"/>
    </location>
</feature>
<name>A0A2G2WQC7_CAPBA</name>
<proteinExistence type="inferred from homology"/>
<comment type="caution">
    <text evidence="5">The sequence shown here is derived from an EMBL/GenBank/DDBJ whole genome shotgun (WGS) entry which is preliminary data.</text>
</comment>
<evidence type="ECO:0000256" key="1">
    <source>
        <dbReference type="ARBA" id="ARBA00005234"/>
    </source>
</evidence>
<reference evidence="6" key="2">
    <citation type="journal article" date="2017" name="J. Anim. Genet.">
        <title>Multiple reference genome sequences of hot pepper reveal the massive evolution of plant disease resistance genes by retroduplication.</title>
        <authorList>
            <person name="Kim S."/>
            <person name="Park J."/>
            <person name="Yeom S.-I."/>
            <person name="Kim Y.-M."/>
            <person name="Seo E."/>
            <person name="Kim K.-T."/>
            <person name="Kim M.-S."/>
            <person name="Lee J.M."/>
            <person name="Cheong K."/>
            <person name="Shin H.-S."/>
            <person name="Kim S.-B."/>
            <person name="Han K."/>
            <person name="Lee J."/>
            <person name="Park M."/>
            <person name="Lee H.-A."/>
            <person name="Lee H.-Y."/>
            <person name="Lee Y."/>
            <person name="Oh S."/>
            <person name="Lee J.H."/>
            <person name="Choi E."/>
            <person name="Choi E."/>
            <person name="Lee S.E."/>
            <person name="Jeon J."/>
            <person name="Kim H."/>
            <person name="Choi G."/>
            <person name="Song H."/>
            <person name="Lee J."/>
            <person name="Lee S.-C."/>
            <person name="Kwon J.-K."/>
            <person name="Lee H.-Y."/>
            <person name="Koo N."/>
            <person name="Hong Y."/>
            <person name="Kim R.W."/>
            <person name="Kang W.-H."/>
            <person name="Huh J.H."/>
            <person name="Kang B.-C."/>
            <person name="Yang T.-J."/>
            <person name="Lee Y.-H."/>
            <person name="Bennetzen J.L."/>
            <person name="Choi D."/>
        </authorList>
    </citation>
    <scope>NUCLEOTIDE SEQUENCE [LARGE SCALE GENOMIC DNA]</scope>
    <source>
        <strain evidence="6">cv. PBC81</strain>
    </source>
</reference>
<sequence length="576" mass="65834">MENYPSFSLGLTQLDTNPEVGFVPAVFGYEEPNFDENRSKYRNDPNKMKEIKKVAAEKSKKAIGESSRKFKKDDTARPRLSKVDSVIAERVENVIPRIFNWKVVGIKVKYEKFMGGMFSKFVYNNIRPTHEEVQSLDLQIIERFELNDDESGFSPETVAGRCGLFSDASASQHTKKRRTVRFDSATVEELDALVKFVVNQNSANPNVGTPSTVHINKDHMNVEGVSVDIGPATLKSFVAVVKNLKPDSANIGTSTMQVDYSSTLPKSAHVELDAILEGIAAPVDDLPIEVVPPSEAIVNNHDISDSQLPPNFSDAVVVPHQAAKTSAKRIRTRSKVFMSPYTTEYASGSKAIEDQIGEQKQKFTFNSFLISDNMPRRVIEEYKQWVEEGLLKFHAKKNDQDYRFTTTNCFFKNYIVKTYSNYYEDDTDTVITTQQDYVQFVDVVLNEDAITNIIKGYCMPSDLPWHQVDEVYVPINCNDKFHWVLAVIFLKDRRICVYDSLSSLRNMESINEINKLVEMLPTYLSDNRFFEEASRTDWTNLKAYRNKITQRTQFLNEHPFEVKYVQDIMQQECDSL</sequence>
<dbReference type="GO" id="GO:0008234">
    <property type="term" value="F:cysteine-type peptidase activity"/>
    <property type="evidence" value="ECO:0007669"/>
    <property type="project" value="InterPro"/>
</dbReference>
<keyword evidence="3" id="KW-0378">Hydrolase</keyword>
<organism evidence="5 6">
    <name type="scientific">Capsicum baccatum</name>
    <name type="common">Peruvian pepper</name>
    <dbReference type="NCBI Taxonomy" id="33114"/>
    <lineage>
        <taxon>Eukaryota</taxon>
        <taxon>Viridiplantae</taxon>
        <taxon>Streptophyta</taxon>
        <taxon>Embryophyta</taxon>
        <taxon>Tracheophyta</taxon>
        <taxon>Spermatophyta</taxon>
        <taxon>Magnoliopsida</taxon>
        <taxon>eudicotyledons</taxon>
        <taxon>Gunneridae</taxon>
        <taxon>Pentapetalae</taxon>
        <taxon>asterids</taxon>
        <taxon>lamiids</taxon>
        <taxon>Solanales</taxon>
        <taxon>Solanaceae</taxon>
        <taxon>Solanoideae</taxon>
        <taxon>Capsiceae</taxon>
        <taxon>Capsicum</taxon>
    </lineage>
</organism>
<dbReference type="Gene3D" id="3.40.395.10">
    <property type="entry name" value="Adenoviral Proteinase, Chain A"/>
    <property type="match status" value="1"/>
</dbReference>
<dbReference type="PANTHER" id="PTHR31470">
    <property type="entry name" value="CYSTEINE PROTEINASES SUPERFAMILY PROTEIN-RELATED-RELATED"/>
    <property type="match status" value="1"/>
</dbReference>
<reference evidence="5 6" key="1">
    <citation type="journal article" date="2017" name="Genome Biol.">
        <title>New reference genome sequences of hot pepper reveal the massive evolution of plant disease-resistance genes by retroduplication.</title>
        <authorList>
            <person name="Kim S."/>
            <person name="Park J."/>
            <person name="Yeom S.I."/>
            <person name="Kim Y.M."/>
            <person name="Seo E."/>
            <person name="Kim K.T."/>
            <person name="Kim M.S."/>
            <person name="Lee J.M."/>
            <person name="Cheong K."/>
            <person name="Shin H.S."/>
            <person name="Kim S.B."/>
            <person name="Han K."/>
            <person name="Lee J."/>
            <person name="Park M."/>
            <person name="Lee H.A."/>
            <person name="Lee H.Y."/>
            <person name="Lee Y."/>
            <person name="Oh S."/>
            <person name="Lee J.H."/>
            <person name="Choi E."/>
            <person name="Choi E."/>
            <person name="Lee S.E."/>
            <person name="Jeon J."/>
            <person name="Kim H."/>
            <person name="Choi G."/>
            <person name="Song H."/>
            <person name="Lee J."/>
            <person name="Lee S.C."/>
            <person name="Kwon J.K."/>
            <person name="Lee H.Y."/>
            <person name="Koo N."/>
            <person name="Hong Y."/>
            <person name="Kim R.W."/>
            <person name="Kang W.H."/>
            <person name="Huh J.H."/>
            <person name="Kang B.C."/>
            <person name="Yang T.J."/>
            <person name="Lee Y.H."/>
            <person name="Bennetzen J.L."/>
            <person name="Choi D."/>
        </authorList>
    </citation>
    <scope>NUCLEOTIDE SEQUENCE [LARGE SCALE GENOMIC DNA]</scope>
    <source>
        <strain evidence="6">cv. PBC81</strain>
    </source>
</reference>
<accession>A0A2G2WQC7</accession>
<dbReference type="InterPro" id="IPR038765">
    <property type="entry name" value="Papain-like_cys_pep_sf"/>
</dbReference>
<dbReference type="SUPFAM" id="SSF54001">
    <property type="entry name" value="Cysteine proteinases"/>
    <property type="match status" value="1"/>
</dbReference>
<dbReference type="PROSITE" id="PS50600">
    <property type="entry name" value="ULP_PROTEASE"/>
    <property type="match status" value="1"/>
</dbReference>
<gene>
    <name evidence="5" type="ORF">CQW23_11609</name>
</gene>
<evidence type="ECO:0000313" key="5">
    <source>
        <dbReference type="EMBL" id="PHT47401.1"/>
    </source>
</evidence>
<keyword evidence="2" id="KW-0645">Protease</keyword>